<sequence>MLGSFAAGKTVIIHEHKRCCRSKQFNSDFPPALAGIIHPDEFFQSIDNINYARRRTFIEKIIESLPIIFVMLGLVLTIVGMVLLSIVSIPAGIVLLATGGALFGISTFAIVCVGIWTFTARFGRMKQAIAAESMKYASRQPVPTRWELDSVTVRSYASDDGPTSSTTFFLKIHIGAPTQPVHREDPLRSNWDIYEPVSYIP</sequence>
<keyword evidence="1" id="KW-0472">Membrane</keyword>
<proteinExistence type="predicted"/>
<organism evidence="2 3">
    <name type="scientific">Adineta ricciae</name>
    <name type="common">Rotifer</name>
    <dbReference type="NCBI Taxonomy" id="249248"/>
    <lineage>
        <taxon>Eukaryota</taxon>
        <taxon>Metazoa</taxon>
        <taxon>Spiralia</taxon>
        <taxon>Gnathifera</taxon>
        <taxon>Rotifera</taxon>
        <taxon>Eurotatoria</taxon>
        <taxon>Bdelloidea</taxon>
        <taxon>Adinetida</taxon>
        <taxon>Adinetidae</taxon>
        <taxon>Adineta</taxon>
    </lineage>
</organism>
<keyword evidence="3" id="KW-1185">Reference proteome</keyword>
<keyword evidence="1" id="KW-0812">Transmembrane</keyword>
<dbReference type="Proteomes" id="UP000663828">
    <property type="component" value="Unassembled WGS sequence"/>
</dbReference>
<evidence type="ECO:0000313" key="2">
    <source>
        <dbReference type="EMBL" id="CAF1375710.1"/>
    </source>
</evidence>
<reference evidence="2" key="1">
    <citation type="submission" date="2021-02" db="EMBL/GenBank/DDBJ databases">
        <authorList>
            <person name="Nowell W R."/>
        </authorList>
    </citation>
    <scope>NUCLEOTIDE SEQUENCE</scope>
</reference>
<dbReference type="EMBL" id="CAJNOR010003085">
    <property type="protein sequence ID" value="CAF1375710.1"/>
    <property type="molecule type" value="Genomic_DNA"/>
</dbReference>
<accession>A0A815IZV3</accession>
<evidence type="ECO:0000313" key="3">
    <source>
        <dbReference type="Proteomes" id="UP000663828"/>
    </source>
</evidence>
<name>A0A815IZV3_ADIRI</name>
<comment type="caution">
    <text evidence="2">The sequence shown here is derived from an EMBL/GenBank/DDBJ whole genome shotgun (WGS) entry which is preliminary data.</text>
</comment>
<dbReference type="AlphaFoldDB" id="A0A815IZV3"/>
<evidence type="ECO:0000256" key="1">
    <source>
        <dbReference type="SAM" id="Phobius"/>
    </source>
</evidence>
<gene>
    <name evidence="2" type="ORF">XAT740_LOCUS32790</name>
</gene>
<keyword evidence="1" id="KW-1133">Transmembrane helix</keyword>
<feature type="transmembrane region" description="Helical" evidence="1">
    <location>
        <begin position="64"/>
        <end position="87"/>
    </location>
</feature>
<protein>
    <submittedName>
        <fullName evidence="2">Uncharacterized protein</fullName>
    </submittedName>
</protein>
<feature type="transmembrane region" description="Helical" evidence="1">
    <location>
        <begin position="93"/>
        <end position="118"/>
    </location>
</feature>